<dbReference type="Proteomes" id="UP001415857">
    <property type="component" value="Unassembled WGS sequence"/>
</dbReference>
<dbReference type="Pfam" id="PF12776">
    <property type="entry name" value="Myb_DNA-bind_3"/>
    <property type="match status" value="1"/>
</dbReference>
<dbReference type="PANTHER" id="PTHR46250">
    <property type="entry name" value="MYB/SANT-LIKE DNA-BINDING DOMAIN PROTEIN-RELATED"/>
    <property type="match status" value="1"/>
</dbReference>
<comment type="caution">
    <text evidence="2">The sequence shown here is derived from an EMBL/GenBank/DDBJ whole genome shotgun (WGS) entry which is preliminary data.</text>
</comment>
<sequence length="92" mass="10445">MELTIKGGMRFDNGTFKPGYLTMIENALAITCPNSRLKAHPHIEYSKIKTMKKPNTLVVDMLGNSGFGWNETLKCVDCLENNVWETYLKCTE</sequence>
<gene>
    <name evidence="2" type="ORF">L1049_005128</name>
</gene>
<accession>A0AAP0RUJ3</accession>
<evidence type="ECO:0000259" key="1">
    <source>
        <dbReference type="Pfam" id="PF12776"/>
    </source>
</evidence>
<evidence type="ECO:0000313" key="3">
    <source>
        <dbReference type="Proteomes" id="UP001415857"/>
    </source>
</evidence>
<dbReference type="InterPro" id="IPR024752">
    <property type="entry name" value="Myb/SANT-like_dom"/>
</dbReference>
<dbReference type="AlphaFoldDB" id="A0AAP0RUJ3"/>
<proteinExistence type="predicted"/>
<dbReference type="EMBL" id="JBBPBK010000007">
    <property type="protein sequence ID" value="KAK9282215.1"/>
    <property type="molecule type" value="Genomic_DNA"/>
</dbReference>
<keyword evidence="3" id="KW-1185">Reference proteome</keyword>
<evidence type="ECO:0000313" key="2">
    <source>
        <dbReference type="EMBL" id="KAK9282215.1"/>
    </source>
</evidence>
<feature type="domain" description="Myb/SANT-like" evidence="1">
    <location>
        <begin position="5"/>
        <end position="87"/>
    </location>
</feature>
<reference evidence="2 3" key="1">
    <citation type="journal article" date="2024" name="Plant J.">
        <title>Genome sequences and population genomics reveal climatic adaptation and genomic divergence between two closely related sweetgum species.</title>
        <authorList>
            <person name="Xu W.Q."/>
            <person name="Ren C.Q."/>
            <person name="Zhang X.Y."/>
            <person name="Comes H.P."/>
            <person name="Liu X.H."/>
            <person name="Li Y.G."/>
            <person name="Kettle C.J."/>
            <person name="Jalonen R."/>
            <person name="Gaisberger H."/>
            <person name="Ma Y.Z."/>
            <person name="Qiu Y.X."/>
        </authorList>
    </citation>
    <scope>NUCLEOTIDE SEQUENCE [LARGE SCALE GENOMIC DNA]</scope>
    <source>
        <strain evidence="2">Hangzhou</strain>
    </source>
</reference>
<organism evidence="2 3">
    <name type="scientific">Liquidambar formosana</name>
    <name type="common">Formosan gum</name>
    <dbReference type="NCBI Taxonomy" id="63359"/>
    <lineage>
        <taxon>Eukaryota</taxon>
        <taxon>Viridiplantae</taxon>
        <taxon>Streptophyta</taxon>
        <taxon>Embryophyta</taxon>
        <taxon>Tracheophyta</taxon>
        <taxon>Spermatophyta</taxon>
        <taxon>Magnoliopsida</taxon>
        <taxon>eudicotyledons</taxon>
        <taxon>Gunneridae</taxon>
        <taxon>Pentapetalae</taxon>
        <taxon>Saxifragales</taxon>
        <taxon>Altingiaceae</taxon>
        <taxon>Liquidambar</taxon>
    </lineage>
</organism>
<protein>
    <recommendedName>
        <fullName evidence="1">Myb/SANT-like domain-containing protein</fullName>
    </recommendedName>
</protein>
<dbReference type="PANTHER" id="PTHR46250:SF15">
    <property type="entry name" value="OS01G0523800 PROTEIN"/>
    <property type="match status" value="1"/>
</dbReference>
<name>A0AAP0RUJ3_LIQFO</name>